<accession>A0AAV0E2D7</accession>
<name>A0AAV0E2D7_9ASTE</name>
<dbReference type="EMBL" id="CAMAPF010000185">
    <property type="protein sequence ID" value="CAH9111829.1"/>
    <property type="molecule type" value="Genomic_DNA"/>
</dbReference>
<dbReference type="AlphaFoldDB" id="A0AAV0E2D7"/>
<organism evidence="2 4">
    <name type="scientific">Cuscuta epithymum</name>
    <dbReference type="NCBI Taxonomy" id="186058"/>
    <lineage>
        <taxon>Eukaryota</taxon>
        <taxon>Viridiplantae</taxon>
        <taxon>Streptophyta</taxon>
        <taxon>Embryophyta</taxon>
        <taxon>Tracheophyta</taxon>
        <taxon>Spermatophyta</taxon>
        <taxon>Magnoliopsida</taxon>
        <taxon>eudicotyledons</taxon>
        <taxon>Gunneridae</taxon>
        <taxon>Pentapetalae</taxon>
        <taxon>asterids</taxon>
        <taxon>lamiids</taxon>
        <taxon>Solanales</taxon>
        <taxon>Convolvulaceae</taxon>
        <taxon>Cuscuteae</taxon>
        <taxon>Cuscuta</taxon>
        <taxon>Cuscuta subgen. Cuscuta</taxon>
    </lineage>
</organism>
<comment type="caution">
    <text evidence="2">The sequence shown here is derived from an EMBL/GenBank/DDBJ whole genome shotgun (WGS) entry which is preliminary data.</text>
</comment>
<gene>
    <name evidence="2" type="ORF">CEPIT_LOCUS19664</name>
    <name evidence="3" type="ORF">CEPIT_LOCUS26869</name>
</gene>
<dbReference type="EMBL" id="CAMAPF010000938">
    <property type="protein sequence ID" value="CAH9125580.1"/>
    <property type="molecule type" value="Genomic_DNA"/>
</dbReference>
<sequence length="137" mass="15720">MHGVGLRFHLPTFEDLPTEARKAYTEDKQEGSKAKNHDPLRLTLTPGIHSDLVLEESRRGDNHTQTCRWKFPDRKEEEAVRWKMSARAGGENNSPTILRKYLARMKHNTSLWSAACFCLFSQLASNFFQDICALLSL</sequence>
<reference evidence="2" key="1">
    <citation type="submission" date="2022-07" db="EMBL/GenBank/DDBJ databases">
        <authorList>
            <person name="Macas J."/>
            <person name="Novak P."/>
            <person name="Neumann P."/>
        </authorList>
    </citation>
    <scope>NUCLEOTIDE SEQUENCE</scope>
</reference>
<feature type="compositionally biased region" description="Basic and acidic residues" evidence="1">
    <location>
        <begin position="22"/>
        <end position="40"/>
    </location>
</feature>
<evidence type="ECO:0000313" key="3">
    <source>
        <dbReference type="EMBL" id="CAH9125580.1"/>
    </source>
</evidence>
<dbReference type="Proteomes" id="UP001152523">
    <property type="component" value="Unassembled WGS sequence"/>
</dbReference>
<evidence type="ECO:0000313" key="2">
    <source>
        <dbReference type="EMBL" id="CAH9111829.1"/>
    </source>
</evidence>
<keyword evidence="4" id="KW-1185">Reference proteome</keyword>
<evidence type="ECO:0000256" key="1">
    <source>
        <dbReference type="SAM" id="MobiDB-lite"/>
    </source>
</evidence>
<evidence type="ECO:0000313" key="4">
    <source>
        <dbReference type="Proteomes" id="UP001152523"/>
    </source>
</evidence>
<proteinExistence type="predicted"/>
<protein>
    <submittedName>
        <fullName evidence="2">Uncharacterized protein</fullName>
    </submittedName>
</protein>
<feature type="region of interest" description="Disordered" evidence="1">
    <location>
        <begin position="22"/>
        <end position="43"/>
    </location>
</feature>